<keyword evidence="2" id="KW-1185">Reference proteome</keyword>
<dbReference type="EMBL" id="RBNJ01010208">
    <property type="protein sequence ID" value="RUS26553.1"/>
    <property type="molecule type" value="Genomic_DNA"/>
</dbReference>
<gene>
    <name evidence="1" type="ORF">BC938DRAFT_470617</name>
</gene>
<reference evidence="1 2" key="1">
    <citation type="journal article" date="2018" name="New Phytol.">
        <title>Phylogenomics of Endogonaceae and evolution of mycorrhizas within Mucoromycota.</title>
        <authorList>
            <person name="Chang Y."/>
            <person name="Desiro A."/>
            <person name="Na H."/>
            <person name="Sandor L."/>
            <person name="Lipzen A."/>
            <person name="Clum A."/>
            <person name="Barry K."/>
            <person name="Grigoriev I.V."/>
            <person name="Martin F.M."/>
            <person name="Stajich J.E."/>
            <person name="Smith M.E."/>
            <person name="Bonito G."/>
            <person name="Spatafora J.W."/>
        </authorList>
    </citation>
    <scope>NUCLEOTIDE SEQUENCE [LARGE SCALE GENOMIC DNA]</scope>
    <source>
        <strain evidence="1 2">AD002</strain>
    </source>
</reference>
<evidence type="ECO:0000313" key="1">
    <source>
        <dbReference type="EMBL" id="RUS26553.1"/>
    </source>
</evidence>
<protein>
    <submittedName>
        <fullName evidence="1">Uncharacterized protein</fullName>
    </submittedName>
</protein>
<comment type="caution">
    <text evidence="1">The sequence shown here is derived from an EMBL/GenBank/DDBJ whole genome shotgun (WGS) entry which is preliminary data.</text>
</comment>
<accession>A0A433Q9U4</accession>
<organism evidence="1 2">
    <name type="scientific">Jimgerdemannia flammicorona</name>
    <dbReference type="NCBI Taxonomy" id="994334"/>
    <lineage>
        <taxon>Eukaryota</taxon>
        <taxon>Fungi</taxon>
        <taxon>Fungi incertae sedis</taxon>
        <taxon>Mucoromycota</taxon>
        <taxon>Mucoromycotina</taxon>
        <taxon>Endogonomycetes</taxon>
        <taxon>Endogonales</taxon>
        <taxon>Endogonaceae</taxon>
        <taxon>Jimgerdemannia</taxon>
    </lineage>
</organism>
<dbReference type="AlphaFoldDB" id="A0A433Q9U4"/>
<sequence length="78" mass="8868">MAFVGLFMAIRFDVNPIIIECQSHFLTYNLPHRPLDPSTPLSAFRNRKGNSDFKTRLHLRLKAQHFSALSTCGLAQIP</sequence>
<proteinExistence type="predicted"/>
<dbReference type="Proteomes" id="UP000274822">
    <property type="component" value="Unassembled WGS sequence"/>
</dbReference>
<name>A0A433Q9U4_9FUNG</name>
<evidence type="ECO:0000313" key="2">
    <source>
        <dbReference type="Proteomes" id="UP000274822"/>
    </source>
</evidence>